<feature type="compositionally biased region" description="Basic and acidic residues" evidence="9">
    <location>
        <begin position="13"/>
        <end position="23"/>
    </location>
</feature>
<feature type="compositionally biased region" description="Basic residues" evidence="9">
    <location>
        <begin position="1"/>
        <end position="12"/>
    </location>
</feature>
<keyword evidence="5" id="KW-0508">mRNA splicing</keyword>
<dbReference type="InterPro" id="IPR011053">
    <property type="entry name" value="Single_hybrid_motif"/>
</dbReference>
<dbReference type="Pfam" id="PF01597">
    <property type="entry name" value="GCV_H"/>
    <property type="match status" value="1"/>
</dbReference>
<feature type="repeat" description="WD" evidence="8">
    <location>
        <begin position="319"/>
        <end position="351"/>
    </location>
</feature>
<name>A0A4U1EFC6_MONMO</name>
<evidence type="ECO:0000256" key="8">
    <source>
        <dbReference type="PROSITE-ProRule" id="PRU00221"/>
    </source>
</evidence>
<evidence type="ECO:0000256" key="3">
    <source>
        <dbReference type="ARBA" id="ARBA00022737"/>
    </source>
</evidence>
<dbReference type="InterPro" id="IPR033753">
    <property type="entry name" value="GCV_H/Fam206"/>
</dbReference>
<dbReference type="GO" id="GO:0032797">
    <property type="term" value="C:SMN complex"/>
    <property type="evidence" value="ECO:0007669"/>
    <property type="project" value="TreeGrafter"/>
</dbReference>
<dbReference type="EMBL" id="RWIC01001687">
    <property type="protein sequence ID" value="TKC34879.1"/>
    <property type="molecule type" value="Genomic_DNA"/>
</dbReference>
<dbReference type="InterPro" id="IPR003016">
    <property type="entry name" value="2-oxoA_DH_lipoyl-BS"/>
</dbReference>
<dbReference type="PROSITE" id="PS00189">
    <property type="entry name" value="LIPOYL"/>
    <property type="match status" value="1"/>
</dbReference>
<evidence type="ECO:0000313" key="10">
    <source>
        <dbReference type="EMBL" id="TKC34879.1"/>
    </source>
</evidence>
<evidence type="ECO:0000256" key="6">
    <source>
        <dbReference type="ARBA" id="ARBA00038394"/>
    </source>
</evidence>
<accession>A0A4U1EFC6</accession>
<feature type="region of interest" description="Disordered" evidence="9">
    <location>
        <begin position="384"/>
        <end position="408"/>
    </location>
</feature>
<dbReference type="PROSITE" id="PS50294">
    <property type="entry name" value="WD_REPEATS_REGION"/>
    <property type="match status" value="2"/>
</dbReference>
<dbReference type="SUPFAM" id="SSF51230">
    <property type="entry name" value="Single hybrid motif"/>
    <property type="match status" value="1"/>
</dbReference>
<feature type="repeat" description="WD" evidence="8">
    <location>
        <begin position="89"/>
        <end position="130"/>
    </location>
</feature>
<keyword evidence="2" id="KW-0507">mRNA processing</keyword>
<dbReference type="GO" id="GO:0003723">
    <property type="term" value="F:RNA binding"/>
    <property type="evidence" value="ECO:0007669"/>
    <property type="project" value="TreeGrafter"/>
</dbReference>
<evidence type="ECO:0000256" key="1">
    <source>
        <dbReference type="ARBA" id="ARBA00022574"/>
    </source>
</evidence>
<feature type="non-terminal residue" evidence="10">
    <location>
        <position position="1"/>
    </location>
</feature>
<dbReference type="SMART" id="SM00320">
    <property type="entry name" value="WD40"/>
    <property type="match status" value="6"/>
</dbReference>
<feature type="repeat" description="WD" evidence="8">
    <location>
        <begin position="130"/>
        <end position="171"/>
    </location>
</feature>
<sequence length="408" mass="44718">VRAGALRRRRRCHGGEKRPDDPRLPRRIARLAAAMAMRQTPLTCSGHTRPVVDLAFSGITPYGYFLISACKDGKPMLRQGDTGDWIGTFLGHKGAVWGATLNKDATKAATAAADFTAKVWDAVSGDELMTLAHKHIVKTVDFTQDSNYLLTGGQDKLLRIYDLNKPEADPKEISGHTSGIKKALWCSEDKQILSADDKTVRLWDHATMTEVKSLNFNMSVSSMEYIPEGEILVITYGRSIAFHSAVSLPEVGTRLNKQDEFGALESVKTASELCSPLSGEVSEINEAPAEKPGLVNKSCCEDQDDTVNPSELDELMESYKGHFGPIHCVRFSPDGELYASGSEDGTLRLWQTVVGKTYGLWKCVLPEEDSGELAKPKISFPETAEEELEEIASENSDSIYSSTPEVKA</sequence>
<protein>
    <recommendedName>
        <fullName evidence="7">Serine-threonine kinase receptor-associated protein</fullName>
    </recommendedName>
</protein>
<keyword evidence="1 8" id="KW-0853">WD repeat</keyword>
<dbReference type="GO" id="GO:0000387">
    <property type="term" value="P:spliceosomal snRNP assembly"/>
    <property type="evidence" value="ECO:0007669"/>
    <property type="project" value="TreeGrafter"/>
</dbReference>
<feature type="repeat" description="WD" evidence="8">
    <location>
        <begin position="173"/>
        <end position="213"/>
    </location>
</feature>
<dbReference type="AlphaFoldDB" id="A0A4U1EFC6"/>
<dbReference type="Gene3D" id="2.40.50.100">
    <property type="match status" value="1"/>
</dbReference>
<evidence type="ECO:0000256" key="4">
    <source>
        <dbReference type="ARBA" id="ARBA00022823"/>
    </source>
</evidence>
<reference evidence="11" key="1">
    <citation type="journal article" date="2019" name="IScience">
        <title>Narwhal Genome Reveals Long-Term Low Genetic Diversity despite Current Large Abundance Size.</title>
        <authorList>
            <person name="Westbury M.V."/>
            <person name="Petersen B."/>
            <person name="Garde E."/>
            <person name="Heide-Jorgensen M.P."/>
            <person name="Lorenzen E.D."/>
        </authorList>
    </citation>
    <scope>NUCLEOTIDE SEQUENCE [LARGE SCALE GENOMIC DNA]</scope>
</reference>
<keyword evidence="3" id="KW-0677">Repeat</keyword>
<organism evidence="10 11">
    <name type="scientific">Monodon monoceros</name>
    <name type="common">Narwhal</name>
    <name type="synonym">Ceratodon monodon</name>
    <dbReference type="NCBI Taxonomy" id="40151"/>
    <lineage>
        <taxon>Eukaryota</taxon>
        <taxon>Metazoa</taxon>
        <taxon>Chordata</taxon>
        <taxon>Craniata</taxon>
        <taxon>Vertebrata</taxon>
        <taxon>Euteleostomi</taxon>
        <taxon>Mammalia</taxon>
        <taxon>Eutheria</taxon>
        <taxon>Laurasiatheria</taxon>
        <taxon>Artiodactyla</taxon>
        <taxon>Whippomorpha</taxon>
        <taxon>Cetacea</taxon>
        <taxon>Odontoceti</taxon>
        <taxon>Monodontidae</taxon>
        <taxon>Monodon</taxon>
    </lineage>
</organism>
<dbReference type="InterPro" id="IPR036322">
    <property type="entry name" value="WD40_repeat_dom_sf"/>
</dbReference>
<evidence type="ECO:0000313" key="11">
    <source>
        <dbReference type="Proteomes" id="UP000308365"/>
    </source>
</evidence>
<feature type="compositionally biased region" description="Polar residues" evidence="9">
    <location>
        <begin position="395"/>
        <end position="408"/>
    </location>
</feature>
<dbReference type="PANTHER" id="PTHR19877">
    <property type="entry name" value="EUKARYOTIC TRANSLATION INITIATION FACTOR 3 SUBUNIT I"/>
    <property type="match status" value="1"/>
</dbReference>
<evidence type="ECO:0000256" key="9">
    <source>
        <dbReference type="SAM" id="MobiDB-lite"/>
    </source>
</evidence>
<evidence type="ECO:0000256" key="2">
    <source>
        <dbReference type="ARBA" id="ARBA00022664"/>
    </source>
</evidence>
<dbReference type="SUPFAM" id="SSF50978">
    <property type="entry name" value="WD40 repeat-like"/>
    <property type="match status" value="1"/>
</dbReference>
<gene>
    <name evidence="10" type="ORF">EI555_018684</name>
</gene>
<dbReference type="InterPro" id="IPR015943">
    <property type="entry name" value="WD40/YVTN_repeat-like_dom_sf"/>
</dbReference>
<dbReference type="Proteomes" id="UP000308365">
    <property type="component" value="Unassembled WGS sequence"/>
</dbReference>
<keyword evidence="4" id="KW-0450">Lipoyl</keyword>
<comment type="similarity">
    <text evidence="6">Belongs to the WD repeat STRAP family.</text>
</comment>
<feature type="region of interest" description="Disordered" evidence="9">
    <location>
        <begin position="1"/>
        <end position="23"/>
    </location>
</feature>
<dbReference type="Pfam" id="PF00400">
    <property type="entry name" value="WD40"/>
    <property type="match status" value="5"/>
</dbReference>
<dbReference type="Gene3D" id="2.130.10.10">
    <property type="entry name" value="YVTN repeat-like/Quinoprotein amine dehydrogenase"/>
    <property type="match status" value="2"/>
</dbReference>
<dbReference type="InterPro" id="IPR001680">
    <property type="entry name" value="WD40_rpt"/>
</dbReference>
<proteinExistence type="inferred from homology"/>
<comment type="caution">
    <text evidence="10">The sequence shown here is derived from an EMBL/GenBank/DDBJ whole genome shotgun (WGS) entry which is preliminary data.</text>
</comment>
<dbReference type="PANTHER" id="PTHR19877:SF13">
    <property type="entry name" value="SERINE-THREONINE KINASE RECEPTOR-ASSOCIATED PROTEIN"/>
    <property type="match status" value="1"/>
</dbReference>
<evidence type="ECO:0000256" key="5">
    <source>
        <dbReference type="ARBA" id="ARBA00023187"/>
    </source>
</evidence>
<dbReference type="PROSITE" id="PS50082">
    <property type="entry name" value="WD_REPEATS_2"/>
    <property type="match status" value="4"/>
</dbReference>
<evidence type="ECO:0000256" key="7">
    <source>
        <dbReference type="ARBA" id="ARBA00040390"/>
    </source>
</evidence>